<dbReference type="SUPFAM" id="SSF53223">
    <property type="entry name" value="Aminoacid dehydrogenase-like, N-terminal domain"/>
    <property type="match status" value="1"/>
</dbReference>
<dbReference type="Proteomes" id="UP000323410">
    <property type="component" value="Unassembled WGS sequence"/>
</dbReference>
<dbReference type="Gene3D" id="3.40.50.10860">
    <property type="entry name" value="Leucine Dehydrogenase, chain A, domain 1"/>
    <property type="match status" value="1"/>
</dbReference>
<dbReference type="InterPro" id="IPR046346">
    <property type="entry name" value="Aminoacid_DH-like_N_sf"/>
</dbReference>
<dbReference type="RefSeq" id="WP_148600241.1">
    <property type="nucleotide sequence ID" value="NZ_VSLD01000002.1"/>
</dbReference>
<gene>
    <name evidence="4" type="ORF">FQ377_05425</name>
</gene>
<dbReference type="GO" id="GO:0050661">
    <property type="term" value="F:NADP binding"/>
    <property type="evidence" value="ECO:0007669"/>
    <property type="project" value="TreeGrafter"/>
</dbReference>
<evidence type="ECO:0000256" key="1">
    <source>
        <dbReference type="ARBA" id="ARBA00004871"/>
    </source>
</evidence>
<dbReference type="GO" id="GO:0005829">
    <property type="term" value="C:cytosol"/>
    <property type="evidence" value="ECO:0007669"/>
    <property type="project" value="TreeGrafter"/>
</dbReference>
<evidence type="ECO:0000259" key="3">
    <source>
        <dbReference type="Pfam" id="PF08501"/>
    </source>
</evidence>
<dbReference type="Gene3D" id="3.40.50.720">
    <property type="entry name" value="NAD(P)-binding Rossmann-like Domain"/>
    <property type="match status" value="1"/>
</dbReference>
<name>A0A5D0XS70_9MICC</name>
<feature type="domain" description="Shikimate dehydrogenase substrate binding N-terminal" evidence="3">
    <location>
        <begin position="15"/>
        <end position="98"/>
    </location>
</feature>
<dbReference type="GO" id="GO:0004764">
    <property type="term" value="F:shikimate 3-dehydrogenase (NADP+) activity"/>
    <property type="evidence" value="ECO:0007669"/>
    <property type="project" value="UniProtKB-EC"/>
</dbReference>
<sequence length="296" mass="30260">MPSEPTAAPGLRAAVIGSPIGHSKSPRLHAAAYRALGISCTYTAEDVTESQLVGFVDAVRGDPGWRGLSVTMPLKAGTARLMDTVTEPAGALGVVNTVVATANPADARRSILTGHNTDVAGVLHALVAAGAGAPARAVVLGGGATAAAAIAALAQLGAGDCRVIVRRPEAAADLHRVGEQLGIGIVMVPWDDGAVEVAAADVIVSTLPPHGADALAGFLADDTGFTTDGTLLDVAYDPWPSDLAAVWQERGGVIVPGLDMLIQQAVEQVRLFFPDVQQHRDTILAAMCDAVDVPRR</sequence>
<dbReference type="GO" id="GO:0009073">
    <property type="term" value="P:aromatic amino acid family biosynthetic process"/>
    <property type="evidence" value="ECO:0007669"/>
    <property type="project" value="UniProtKB-KW"/>
</dbReference>
<dbReference type="PANTHER" id="PTHR21089">
    <property type="entry name" value="SHIKIMATE DEHYDROGENASE"/>
    <property type="match status" value="1"/>
</dbReference>
<proteinExistence type="predicted"/>
<dbReference type="SUPFAM" id="SSF51735">
    <property type="entry name" value="NAD(P)-binding Rossmann-fold domains"/>
    <property type="match status" value="1"/>
</dbReference>
<dbReference type="EC" id="1.1.1.25" evidence="4"/>
<dbReference type="AlphaFoldDB" id="A0A5D0XS70"/>
<dbReference type="InterPro" id="IPR036291">
    <property type="entry name" value="NAD(P)-bd_dom_sf"/>
</dbReference>
<reference evidence="4 5" key="1">
    <citation type="submission" date="2019-08" db="EMBL/GenBank/DDBJ databases">
        <title>Genone of Arthrobacter echini P9.</title>
        <authorList>
            <person name="Bowman J.P."/>
        </authorList>
    </citation>
    <scope>NUCLEOTIDE SEQUENCE [LARGE SCALE GENOMIC DNA]</scope>
    <source>
        <strain evidence="4 5">P9</strain>
    </source>
</reference>
<keyword evidence="5" id="KW-1185">Reference proteome</keyword>
<keyword evidence="4" id="KW-0560">Oxidoreductase</keyword>
<comment type="pathway">
    <text evidence="1">Metabolic intermediate biosynthesis; chorismate biosynthesis; chorismate from D-erythrose 4-phosphate and phosphoenolpyruvate: step 4/7.</text>
</comment>
<dbReference type="InterPro" id="IPR013708">
    <property type="entry name" value="Shikimate_DH-bd_N"/>
</dbReference>
<dbReference type="InterPro" id="IPR022893">
    <property type="entry name" value="Shikimate_DH_fam"/>
</dbReference>
<dbReference type="PANTHER" id="PTHR21089:SF1">
    <property type="entry name" value="BIFUNCTIONAL 3-DEHYDROQUINATE DEHYDRATASE_SHIKIMATE DEHYDROGENASE, CHLOROPLASTIC"/>
    <property type="match status" value="1"/>
</dbReference>
<accession>A0A5D0XS70</accession>
<dbReference type="GO" id="GO:0009423">
    <property type="term" value="P:chorismate biosynthetic process"/>
    <property type="evidence" value="ECO:0007669"/>
    <property type="project" value="TreeGrafter"/>
</dbReference>
<dbReference type="EMBL" id="VSLD01000002">
    <property type="protein sequence ID" value="TYC99419.1"/>
    <property type="molecule type" value="Genomic_DNA"/>
</dbReference>
<evidence type="ECO:0000256" key="2">
    <source>
        <dbReference type="ARBA" id="ARBA00023141"/>
    </source>
</evidence>
<protein>
    <submittedName>
        <fullName evidence="4">Shikimate dehydrogenase</fullName>
        <ecNumber evidence="4">1.1.1.25</ecNumber>
    </submittedName>
</protein>
<keyword evidence="2" id="KW-0028">Amino-acid biosynthesis</keyword>
<dbReference type="GO" id="GO:0019632">
    <property type="term" value="P:shikimate metabolic process"/>
    <property type="evidence" value="ECO:0007669"/>
    <property type="project" value="TreeGrafter"/>
</dbReference>
<evidence type="ECO:0000313" key="5">
    <source>
        <dbReference type="Proteomes" id="UP000323410"/>
    </source>
</evidence>
<comment type="caution">
    <text evidence="4">The sequence shown here is derived from an EMBL/GenBank/DDBJ whole genome shotgun (WGS) entry which is preliminary data.</text>
</comment>
<dbReference type="NCBIfam" id="NF001311">
    <property type="entry name" value="PRK00258.1-3"/>
    <property type="match status" value="1"/>
</dbReference>
<organism evidence="4 5">
    <name type="scientific">Arthrobacter echini</name>
    <dbReference type="NCBI Taxonomy" id="1529066"/>
    <lineage>
        <taxon>Bacteria</taxon>
        <taxon>Bacillati</taxon>
        <taxon>Actinomycetota</taxon>
        <taxon>Actinomycetes</taxon>
        <taxon>Micrococcales</taxon>
        <taxon>Micrococcaceae</taxon>
        <taxon>Arthrobacter</taxon>
    </lineage>
</organism>
<keyword evidence="2" id="KW-0057">Aromatic amino acid biosynthesis</keyword>
<dbReference type="OrthoDB" id="9776868at2"/>
<dbReference type="Pfam" id="PF08501">
    <property type="entry name" value="Shikimate_dh_N"/>
    <property type="match status" value="1"/>
</dbReference>
<evidence type="ECO:0000313" key="4">
    <source>
        <dbReference type="EMBL" id="TYC99419.1"/>
    </source>
</evidence>